<gene>
    <name evidence="1" type="ORF">MENT_LOCUS29437</name>
</gene>
<sequence>MGLKVEVHQEIVHQQKIKIELDQHGDEINNLFKLGFDPRSPWQAIPWGMWGGIPQSQPLIPVKFFPDPNVAP</sequence>
<name>A0A6V7VT34_MELEN</name>
<comment type="caution">
    <text evidence="1">The sequence shown here is derived from an EMBL/GenBank/DDBJ whole genome shotgun (WGS) entry which is preliminary data.</text>
</comment>
<reference evidence="1 2" key="1">
    <citation type="submission" date="2020-08" db="EMBL/GenBank/DDBJ databases">
        <authorList>
            <person name="Koutsovoulos G."/>
            <person name="Danchin GJ E."/>
        </authorList>
    </citation>
    <scope>NUCLEOTIDE SEQUENCE [LARGE SCALE GENOMIC DNA]</scope>
</reference>
<evidence type="ECO:0000313" key="2">
    <source>
        <dbReference type="Proteomes" id="UP000580250"/>
    </source>
</evidence>
<dbReference type="Proteomes" id="UP000580250">
    <property type="component" value="Unassembled WGS sequence"/>
</dbReference>
<protein>
    <submittedName>
        <fullName evidence="1">Uncharacterized protein</fullName>
    </submittedName>
</protein>
<accession>A0A6V7VT34</accession>
<organism evidence="1 2">
    <name type="scientific">Meloidogyne enterolobii</name>
    <name type="common">Root-knot nematode worm</name>
    <name type="synonym">Meloidogyne mayaguensis</name>
    <dbReference type="NCBI Taxonomy" id="390850"/>
    <lineage>
        <taxon>Eukaryota</taxon>
        <taxon>Metazoa</taxon>
        <taxon>Ecdysozoa</taxon>
        <taxon>Nematoda</taxon>
        <taxon>Chromadorea</taxon>
        <taxon>Rhabditida</taxon>
        <taxon>Tylenchina</taxon>
        <taxon>Tylenchomorpha</taxon>
        <taxon>Tylenchoidea</taxon>
        <taxon>Meloidogynidae</taxon>
        <taxon>Meloidogyninae</taxon>
        <taxon>Meloidogyne</taxon>
    </lineage>
</organism>
<proteinExistence type="predicted"/>
<dbReference type="AlphaFoldDB" id="A0A6V7VT34"/>
<evidence type="ECO:0000313" key="1">
    <source>
        <dbReference type="EMBL" id="CAD2177558.1"/>
    </source>
</evidence>
<dbReference type="EMBL" id="CAJEWN010000300">
    <property type="protein sequence ID" value="CAD2177558.1"/>
    <property type="molecule type" value="Genomic_DNA"/>
</dbReference>